<feature type="domain" description="NAD(P)-binding" evidence="1">
    <location>
        <begin position="6"/>
        <end position="173"/>
    </location>
</feature>
<dbReference type="Pfam" id="PF13460">
    <property type="entry name" value="NAD_binding_10"/>
    <property type="match status" value="1"/>
</dbReference>
<accession>W5TWG9</accession>
<dbReference type="RefSeq" id="WP_025352823.1">
    <property type="nucleotide sequence ID" value="NZ_CP006850.1"/>
</dbReference>
<dbReference type="SUPFAM" id="SSF51735">
    <property type="entry name" value="NAD(P)-binding Rossmann-fold domains"/>
    <property type="match status" value="1"/>
</dbReference>
<keyword evidence="3" id="KW-1185">Reference proteome</keyword>
<protein>
    <submittedName>
        <fullName evidence="2">NmrA family protein</fullName>
    </submittedName>
</protein>
<proteinExistence type="predicted"/>
<dbReference type="eggNOG" id="COG0702">
    <property type="taxonomic scope" value="Bacteria"/>
</dbReference>
<dbReference type="PANTHER" id="PTHR43162">
    <property type="match status" value="1"/>
</dbReference>
<dbReference type="PANTHER" id="PTHR43162:SF1">
    <property type="entry name" value="PRESTALK A DIFFERENTIATION PROTEIN A"/>
    <property type="match status" value="1"/>
</dbReference>
<evidence type="ECO:0000313" key="2">
    <source>
        <dbReference type="EMBL" id="AHH21521.1"/>
    </source>
</evidence>
<dbReference type="Proteomes" id="UP000019150">
    <property type="component" value="Chromosome"/>
</dbReference>
<dbReference type="HOGENOM" id="CLU_007383_10_6_11"/>
<dbReference type="InterPro" id="IPR036291">
    <property type="entry name" value="NAD(P)-bd_dom_sf"/>
</dbReference>
<dbReference type="AlphaFoldDB" id="W5TWG9"/>
<gene>
    <name evidence="2" type="ORF">NONO_c67540</name>
</gene>
<dbReference type="InterPro" id="IPR051604">
    <property type="entry name" value="Ergot_Alk_Oxidoreductase"/>
</dbReference>
<reference evidence="2 3" key="1">
    <citation type="journal article" date="2014" name="Appl. Environ. Microbiol.">
        <title>Insights into the Microbial Degradation of Rubber and Gutta-Percha by Analysis of the Complete Genome of Nocardia nova SH22a.</title>
        <authorList>
            <person name="Luo Q."/>
            <person name="Hiessl S."/>
            <person name="Poehlein A."/>
            <person name="Daniel R."/>
            <person name="Steinbuchel A."/>
        </authorList>
    </citation>
    <scope>NUCLEOTIDE SEQUENCE [LARGE SCALE GENOMIC DNA]</scope>
    <source>
        <strain evidence="2">SH22a</strain>
    </source>
</reference>
<dbReference type="OrthoDB" id="3510772at2"/>
<dbReference type="InterPro" id="IPR016040">
    <property type="entry name" value="NAD(P)-bd_dom"/>
</dbReference>
<dbReference type="Gene3D" id="3.40.50.720">
    <property type="entry name" value="NAD(P)-binding Rossmann-like Domain"/>
    <property type="match status" value="1"/>
</dbReference>
<dbReference type="EMBL" id="CP006850">
    <property type="protein sequence ID" value="AHH21521.1"/>
    <property type="molecule type" value="Genomic_DNA"/>
</dbReference>
<evidence type="ECO:0000259" key="1">
    <source>
        <dbReference type="Pfam" id="PF13460"/>
    </source>
</evidence>
<evidence type="ECO:0000313" key="3">
    <source>
        <dbReference type="Proteomes" id="UP000019150"/>
    </source>
</evidence>
<sequence length="274" mass="28443">MIVVTGATGNVGRPLVATLAAAGAKVRAVSRAVTAADVPDGVEYVRGDLARAGDLTAAFDGAESLFLLTSGEFLGTGGDLGEVMTAARAGGVRRVVLLSSQGVGTGDHPSDLEDSVKQSGVEWTMLRPGNFASNALQWADSVRTERVIAAPFADAAFPLIDPEDIAAVAAAVLLGDGHDGKIYELTGPVAISPRQQAEAIGDAVGEPVRFVEETRAEATARMVRFMPEPVVEATLNILSSPGALGQVRPDVERILGRPARSFGDWVARNVAAFR</sequence>
<organism evidence="2 3">
    <name type="scientific">Nocardia nova SH22a</name>
    <dbReference type="NCBI Taxonomy" id="1415166"/>
    <lineage>
        <taxon>Bacteria</taxon>
        <taxon>Bacillati</taxon>
        <taxon>Actinomycetota</taxon>
        <taxon>Actinomycetes</taxon>
        <taxon>Mycobacteriales</taxon>
        <taxon>Nocardiaceae</taxon>
        <taxon>Nocardia</taxon>
    </lineage>
</organism>
<dbReference type="KEGG" id="nno:NONO_c67540"/>
<name>W5TWG9_9NOCA</name>
<dbReference type="Gene3D" id="3.90.25.10">
    <property type="entry name" value="UDP-galactose 4-epimerase, domain 1"/>
    <property type="match status" value="1"/>
</dbReference>
<dbReference type="PATRIC" id="fig|1415166.3.peg.6936"/>
<dbReference type="STRING" id="1415166.NONO_c67540"/>